<dbReference type="AlphaFoldDB" id="A0A4Y7SYV8"/>
<organism evidence="1 2">
    <name type="scientific">Coprinellus micaceus</name>
    <name type="common">Glistening ink-cap mushroom</name>
    <name type="synonym">Coprinus micaceus</name>
    <dbReference type="NCBI Taxonomy" id="71717"/>
    <lineage>
        <taxon>Eukaryota</taxon>
        <taxon>Fungi</taxon>
        <taxon>Dikarya</taxon>
        <taxon>Basidiomycota</taxon>
        <taxon>Agaricomycotina</taxon>
        <taxon>Agaricomycetes</taxon>
        <taxon>Agaricomycetidae</taxon>
        <taxon>Agaricales</taxon>
        <taxon>Agaricineae</taxon>
        <taxon>Psathyrellaceae</taxon>
        <taxon>Coprinellus</taxon>
    </lineage>
</organism>
<protein>
    <submittedName>
        <fullName evidence="1">Uncharacterized protein</fullName>
    </submittedName>
</protein>
<dbReference type="EMBL" id="QPFP01000043">
    <property type="protein sequence ID" value="TEB27045.1"/>
    <property type="molecule type" value="Genomic_DNA"/>
</dbReference>
<sequence>MRDLEILVLRYSQRISVSFLEPALDLPPYIPQFLATIISKNRQETLTSIDFSTRWEMNPATDETAAVSEVTLINPDHGWKEVDDALSNRELFPKLQCVRMLCASGIIG</sequence>
<name>A0A4Y7SYV8_COPMI</name>
<proteinExistence type="predicted"/>
<keyword evidence="2" id="KW-1185">Reference proteome</keyword>
<evidence type="ECO:0000313" key="1">
    <source>
        <dbReference type="EMBL" id="TEB27045.1"/>
    </source>
</evidence>
<dbReference type="Proteomes" id="UP000298030">
    <property type="component" value="Unassembled WGS sequence"/>
</dbReference>
<accession>A0A4Y7SYV8</accession>
<reference evidence="1 2" key="1">
    <citation type="journal article" date="2019" name="Nat. Ecol. Evol.">
        <title>Megaphylogeny resolves global patterns of mushroom evolution.</title>
        <authorList>
            <person name="Varga T."/>
            <person name="Krizsan K."/>
            <person name="Foldi C."/>
            <person name="Dima B."/>
            <person name="Sanchez-Garcia M."/>
            <person name="Sanchez-Ramirez S."/>
            <person name="Szollosi G.J."/>
            <person name="Szarkandi J.G."/>
            <person name="Papp V."/>
            <person name="Albert L."/>
            <person name="Andreopoulos W."/>
            <person name="Angelini C."/>
            <person name="Antonin V."/>
            <person name="Barry K.W."/>
            <person name="Bougher N.L."/>
            <person name="Buchanan P."/>
            <person name="Buyck B."/>
            <person name="Bense V."/>
            <person name="Catcheside P."/>
            <person name="Chovatia M."/>
            <person name="Cooper J."/>
            <person name="Damon W."/>
            <person name="Desjardin D."/>
            <person name="Finy P."/>
            <person name="Geml J."/>
            <person name="Haridas S."/>
            <person name="Hughes K."/>
            <person name="Justo A."/>
            <person name="Karasinski D."/>
            <person name="Kautmanova I."/>
            <person name="Kiss B."/>
            <person name="Kocsube S."/>
            <person name="Kotiranta H."/>
            <person name="LaButti K.M."/>
            <person name="Lechner B.E."/>
            <person name="Liimatainen K."/>
            <person name="Lipzen A."/>
            <person name="Lukacs Z."/>
            <person name="Mihaltcheva S."/>
            <person name="Morgado L.N."/>
            <person name="Niskanen T."/>
            <person name="Noordeloos M.E."/>
            <person name="Ohm R.A."/>
            <person name="Ortiz-Santana B."/>
            <person name="Ovrebo C."/>
            <person name="Racz N."/>
            <person name="Riley R."/>
            <person name="Savchenko A."/>
            <person name="Shiryaev A."/>
            <person name="Soop K."/>
            <person name="Spirin V."/>
            <person name="Szebenyi C."/>
            <person name="Tomsovsky M."/>
            <person name="Tulloss R.E."/>
            <person name="Uehling J."/>
            <person name="Grigoriev I.V."/>
            <person name="Vagvolgyi C."/>
            <person name="Papp T."/>
            <person name="Martin F.M."/>
            <person name="Miettinen O."/>
            <person name="Hibbett D.S."/>
            <person name="Nagy L.G."/>
        </authorList>
    </citation>
    <scope>NUCLEOTIDE SEQUENCE [LARGE SCALE GENOMIC DNA]</scope>
    <source>
        <strain evidence="1 2">FP101781</strain>
    </source>
</reference>
<gene>
    <name evidence="1" type="ORF">FA13DRAFT_1795092</name>
</gene>
<comment type="caution">
    <text evidence="1">The sequence shown here is derived from an EMBL/GenBank/DDBJ whole genome shotgun (WGS) entry which is preliminary data.</text>
</comment>
<evidence type="ECO:0000313" key="2">
    <source>
        <dbReference type="Proteomes" id="UP000298030"/>
    </source>
</evidence>